<reference evidence="1" key="1">
    <citation type="submission" date="2023-06" db="EMBL/GenBank/DDBJ databases">
        <title>Genomic of Agaribacillus aureum.</title>
        <authorList>
            <person name="Wang G."/>
        </authorList>
    </citation>
    <scope>NUCLEOTIDE SEQUENCE</scope>
    <source>
        <strain evidence="1">BMA12</strain>
    </source>
</reference>
<dbReference type="Proteomes" id="UP001172083">
    <property type="component" value="Unassembled WGS sequence"/>
</dbReference>
<dbReference type="Gene3D" id="3.30.70.100">
    <property type="match status" value="1"/>
</dbReference>
<dbReference type="PANTHER" id="PTHR43239">
    <property type="entry name" value="UPF0734 PROTEIN DDB_G0273871/DDB_G0273177"/>
    <property type="match status" value="1"/>
</dbReference>
<dbReference type="EMBL" id="JAUJEB010000002">
    <property type="protein sequence ID" value="MDN5213196.1"/>
    <property type="molecule type" value="Genomic_DNA"/>
</dbReference>
<gene>
    <name evidence="1" type="ORF">QQ020_14100</name>
</gene>
<name>A0ABT8L7J6_9BACT</name>
<dbReference type="InterPro" id="IPR011008">
    <property type="entry name" value="Dimeric_a/b-barrel"/>
</dbReference>
<dbReference type="InterPro" id="IPR008000">
    <property type="entry name" value="Rham/fucose_mutarotase"/>
</dbReference>
<dbReference type="PROSITE" id="PS51257">
    <property type="entry name" value="PROKAR_LIPOPROTEIN"/>
    <property type="match status" value="1"/>
</dbReference>
<dbReference type="PANTHER" id="PTHR43239:SF1">
    <property type="entry name" value="UPF0734 PROTEIN DDB_G0273871_DDB_G0273177"/>
    <property type="match status" value="1"/>
</dbReference>
<sequence length="268" mass="31715">MKNLLYLLVAFSLITACNQQKKGEQKSGASTEKTTSYADDQYRRFTYFFQTEEQRIKDFFQSTEWKQVREKINSKEILDLKVYNKDSDYFLVIDAVPELNSYSLFDLLAKEPVFSALVEILESNEHQFPAHDKALERIYKLEQRVAYSPVDGQLKTKAGNYKRFVWTLLLEEDPELMAEYRKVHGIGMAWPEITNNMKTIGVKDMEIYLYESQAILIMDTKPDFDLEEVGPKWQQLPREQEWQEYVGKFQRTDPESSIQEKWKTMNLY</sequence>
<keyword evidence="2" id="KW-1185">Reference proteome</keyword>
<accession>A0ABT8L7J6</accession>
<comment type="caution">
    <text evidence="1">The sequence shown here is derived from an EMBL/GenBank/DDBJ whole genome shotgun (WGS) entry which is preliminary data.</text>
</comment>
<dbReference type="Pfam" id="PF05336">
    <property type="entry name" value="rhaM"/>
    <property type="match status" value="1"/>
</dbReference>
<evidence type="ECO:0000313" key="2">
    <source>
        <dbReference type="Proteomes" id="UP001172083"/>
    </source>
</evidence>
<proteinExistence type="predicted"/>
<dbReference type="InterPro" id="IPR052996">
    <property type="entry name" value="Carb_Metab_Mutarotase"/>
</dbReference>
<protein>
    <submittedName>
        <fullName evidence="1">L-rhamnose mutarotase</fullName>
    </submittedName>
</protein>
<dbReference type="SUPFAM" id="SSF54909">
    <property type="entry name" value="Dimeric alpha+beta barrel"/>
    <property type="match status" value="1"/>
</dbReference>
<evidence type="ECO:0000313" key="1">
    <source>
        <dbReference type="EMBL" id="MDN5213196.1"/>
    </source>
</evidence>
<organism evidence="1 2">
    <name type="scientific">Agaribacillus aureus</name>
    <dbReference type="NCBI Taxonomy" id="3051825"/>
    <lineage>
        <taxon>Bacteria</taxon>
        <taxon>Pseudomonadati</taxon>
        <taxon>Bacteroidota</taxon>
        <taxon>Cytophagia</taxon>
        <taxon>Cytophagales</taxon>
        <taxon>Splendidivirgaceae</taxon>
        <taxon>Agaribacillus</taxon>
    </lineage>
</organism>
<dbReference type="RefSeq" id="WP_346758536.1">
    <property type="nucleotide sequence ID" value="NZ_JAUJEB010000002.1"/>
</dbReference>